<name>A0ABR4CLH0_9HELO</name>
<protein>
    <submittedName>
        <fullName evidence="1">Uncharacterized protein</fullName>
    </submittedName>
</protein>
<evidence type="ECO:0000313" key="2">
    <source>
        <dbReference type="Proteomes" id="UP001595075"/>
    </source>
</evidence>
<comment type="caution">
    <text evidence="1">The sequence shown here is derived from an EMBL/GenBank/DDBJ whole genome shotgun (WGS) entry which is preliminary data.</text>
</comment>
<evidence type="ECO:0000313" key="1">
    <source>
        <dbReference type="EMBL" id="KAL2070352.1"/>
    </source>
</evidence>
<dbReference type="EMBL" id="JAZHXI010000006">
    <property type="protein sequence ID" value="KAL2070352.1"/>
    <property type="molecule type" value="Genomic_DNA"/>
</dbReference>
<organism evidence="1 2">
    <name type="scientific">Oculimacula yallundae</name>
    <dbReference type="NCBI Taxonomy" id="86028"/>
    <lineage>
        <taxon>Eukaryota</taxon>
        <taxon>Fungi</taxon>
        <taxon>Dikarya</taxon>
        <taxon>Ascomycota</taxon>
        <taxon>Pezizomycotina</taxon>
        <taxon>Leotiomycetes</taxon>
        <taxon>Helotiales</taxon>
        <taxon>Ploettnerulaceae</taxon>
        <taxon>Oculimacula</taxon>
    </lineage>
</organism>
<sequence length="93" mass="9923">MGVRQDSSASAQSYHIPQILTKPTNVELIPHPRVQLQDLGGGRNGKAVREGARCKSPSLCTCNQKCLDSAAGFFEKHITTNPGMIAVMSAVNS</sequence>
<feature type="non-terminal residue" evidence="1">
    <location>
        <position position="93"/>
    </location>
</feature>
<gene>
    <name evidence="1" type="ORF">VTL71DRAFT_13378</name>
</gene>
<dbReference type="Proteomes" id="UP001595075">
    <property type="component" value="Unassembled WGS sequence"/>
</dbReference>
<proteinExistence type="predicted"/>
<accession>A0ABR4CLH0</accession>
<reference evidence="1 2" key="1">
    <citation type="journal article" date="2024" name="Commun. Biol.">
        <title>Comparative genomic analysis of thermophilic fungi reveals convergent evolutionary adaptations and gene losses.</title>
        <authorList>
            <person name="Steindorff A.S."/>
            <person name="Aguilar-Pontes M.V."/>
            <person name="Robinson A.J."/>
            <person name="Andreopoulos B."/>
            <person name="LaButti K."/>
            <person name="Kuo A."/>
            <person name="Mondo S."/>
            <person name="Riley R."/>
            <person name="Otillar R."/>
            <person name="Haridas S."/>
            <person name="Lipzen A."/>
            <person name="Grimwood J."/>
            <person name="Schmutz J."/>
            <person name="Clum A."/>
            <person name="Reid I.D."/>
            <person name="Moisan M.C."/>
            <person name="Butler G."/>
            <person name="Nguyen T.T.M."/>
            <person name="Dewar K."/>
            <person name="Conant G."/>
            <person name="Drula E."/>
            <person name="Henrissat B."/>
            <person name="Hansel C."/>
            <person name="Singer S."/>
            <person name="Hutchinson M.I."/>
            <person name="de Vries R.P."/>
            <person name="Natvig D.O."/>
            <person name="Powell A.J."/>
            <person name="Tsang A."/>
            <person name="Grigoriev I.V."/>
        </authorList>
    </citation>
    <scope>NUCLEOTIDE SEQUENCE [LARGE SCALE GENOMIC DNA]</scope>
    <source>
        <strain evidence="1 2">CBS 494.80</strain>
    </source>
</reference>
<keyword evidence="2" id="KW-1185">Reference proteome</keyword>